<dbReference type="HOGENOM" id="CLU_020120_2_0_1"/>
<dbReference type="Pfam" id="PF13365">
    <property type="entry name" value="Trypsin_2"/>
    <property type="match status" value="1"/>
</dbReference>
<evidence type="ECO:0000256" key="1">
    <source>
        <dbReference type="ARBA" id="ARBA00010541"/>
    </source>
</evidence>
<dbReference type="InterPro" id="IPR043504">
    <property type="entry name" value="Peptidase_S1_PA_chymotrypsin"/>
</dbReference>
<evidence type="ECO:0000259" key="6">
    <source>
        <dbReference type="PROSITE" id="PS50106"/>
    </source>
</evidence>
<reference evidence="9" key="2">
    <citation type="submission" date="2012-11" db="EMBL/GenBank/DDBJ databases">
        <authorList>
            <person name="Kuo A."/>
            <person name="Curtis B.A."/>
            <person name="Tanifuji G."/>
            <person name="Burki F."/>
            <person name="Gruber A."/>
            <person name="Irimia M."/>
            <person name="Maruyama S."/>
            <person name="Arias M.C."/>
            <person name="Ball S.G."/>
            <person name="Gile G.H."/>
            <person name="Hirakawa Y."/>
            <person name="Hopkins J.F."/>
            <person name="Rensing S.A."/>
            <person name="Schmutz J."/>
            <person name="Symeonidi A."/>
            <person name="Elias M."/>
            <person name="Eveleigh R.J."/>
            <person name="Herman E.K."/>
            <person name="Klute M.J."/>
            <person name="Nakayama T."/>
            <person name="Obornik M."/>
            <person name="Reyes-Prieto A."/>
            <person name="Armbrust E.V."/>
            <person name="Aves S.J."/>
            <person name="Beiko R.G."/>
            <person name="Coutinho P."/>
            <person name="Dacks J.B."/>
            <person name="Durnford D.G."/>
            <person name="Fast N.M."/>
            <person name="Green B.R."/>
            <person name="Grisdale C."/>
            <person name="Hempe F."/>
            <person name="Henrissat B."/>
            <person name="Hoppner M.P."/>
            <person name="Ishida K.-I."/>
            <person name="Kim E."/>
            <person name="Koreny L."/>
            <person name="Kroth P.G."/>
            <person name="Liu Y."/>
            <person name="Malik S.-B."/>
            <person name="Maier U.G."/>
            <person name="McRose D."/>
            <person name="Mock T."/>
            <person name="Neilson J.A."/>
            <person name="Onodera N.T."/>
            <person name="Poole A.M."/>
            <person name="Pritham E.J."/>
            <person name="Richards T.A."/>
            <person name="Rocap G."/>
            <person name="Roy S.W."/>
            <person name="Sarai C."/>
            <person name="Schaack S."/>
            <person name="Shirato S."/>
            <person name="Slamovits C.H."/>
            <person name="Spencer D.F."/>
            <person name="Suzuki S."/>
            <person name="Worden A.Z."/>
            <person name="Zauner S."/>
            <person name="Barry K."/>
            <person name="Bell C."/>
            <person name="Bharti A.K."/>
            <person name="Crow J.A."/>
            <person name="Grimwood J."/>
            <person name="Kramer R."/>
            <person name="Lindquist E."/>
            <person name="Lucas S."/>
            <person name="Salamov A."/>
            <person name="McFadden G.I."/>
            <person name="Lane C.E."/>
            <person name="Keeling P.J."/>
            <person name="Gray M.W."/>
            <person name="Grigoriev I.V."/>
            <person name="Archibald J.M."/>
        </authorList>
    </citation>
    <scope>NUCLEOTIDE SEQUENCE</scope>
    <source>
        <strain evidence="9">CCMP2712</strain>
    </source>
</reference>
<organism evidence="7">
    <name type="scientific">Guillardia theta (strain CCMP2712)</name>
    <name type="common">Cryptophyte</name>
    <dbReference type="NCBI Taxonomy" id="905079"/>
    <lineage>
        <taxon>Eukaryota</taxon>
        <taxon>Cryptophyceae</taxon>
        <taxon>Pyrenomonadales</taxon>
        <taxon>Geminigeraceae</taxon>
        <taxon>Guillardia</taxon>
    </lineage>
</organism>
<dbReference type="InterPro" id="IPR051201">
    <property type="entry name" value="Chloro_Bact_Ser_Proteases"/>
</dbReference>
<dbReference type="KEGG" id="gtt:GUITHDRAFT_88532"/>
<dbReference type="PANTHER" id="PTHR43343">
    <property type="entry name" value="PEPTIDASE S12"/>
    <property type="match status" value="1"/>
</dbReference>
<keyword evidence="5" id="KW-0732">Signal</keyword>
<keyword evidence="4" id="KW-0720">Serine protease</keyword>
<dbReference type="CDD" id="cd00990">
    <property type="entry name" value="cpPDZ_AtDEGP1-like"/>
    <property type="match status" value="1"/>
</dbReference>
<evidence type="ECO:0000256" key="3">
    <source>
        <dbReference type="ARBA" id="ARBA00022801"/>
    </source>
</evidence>
<feature type="chain" id="PRO_5008770612" description="PDZ domain-containing protein" evidence="5">
    <location>
        <begin position="17"/>
        <end position="466"/>
    </location>
</feature>
<evidence type="ECO:0000256" key="4">
    <source>
        <dbReference type="ARBA" id="ARBA00022825"/>
    </source>
</evidence>
<dbReference type="InterPro" id="IPR001940">
    <property type="entry name" value="Peptidase_S1C"/>
</dbReference>
<feature type="signal peptide" evidence="5">
    <location>
        <begin position="1"/>
        <end position="16"/>
    </location>
</feature>
<evidence type="ECO:0000256" key="5">
    <source>
        <dbReference type="SAM" id="SignalP"/>
    </source>
</evidence>
<dbReference type="eggNOG" id="KOG1320">
    <property type="taxonomic scope" value="Eukaryota"/>
</dbReference>
<dbReference type="Pfam" id="PF13180">
    <property type="entry name" value="PDZ_2"/>
    <property type="match status" value="1"/>
</dbReference>
<dbReference type="STRING" id="905079.L1IY35"/>
<dbReference type="OrthoDB" id="4217619at2759"/>
<evidence type="ECO:0000313" key="8">
    <source>
        <dbReference type="EnsemblProtists" id="EKX41156"/>
    </source>
</evidence>
<keyword evidence="2" id="KW-0645">Protease</keyword>
<gene>
    <name evidence="7" type="ORF">GUITHDRAFT_88532</name>
</gene>
<dbReference type="RefSeq" id="XP_005828136.1">
    <property type="nucleotide sequence ID" value="XM_005828079.1"/>
</dbReference>
<reference evidence="7 9" key="1">
    <citation type="journal article" date="2012" name="Nature">
        <title>Algal genomes reveal evolutionary mosaicism and the fate of nucleomorphs.</title>
        <authorList>
            <consortium name="DOE Joint Genome Institute"/>
            <person name="Curtis B.A."/>
            <person name="Tanifuji G."/>
            <person name="Burki F."/>
            <person name="Gruber A."/>
            <person name="Irimia M."/>
            <person name="Maruyama S."/>
            <person name="Arias M.C."/>
            <person name="Ball S.G."/>
            <person name="Gile G.H."/>
            <person name="Hirakawa Y."/>
            <person name="Hopkins J.F."/>
            <person name="Kuo A."/>
            <person name="Rensing S.A."/>
            <person name="Schmutz J."/>
            <person name="Symeonidi A."/>
            <person name="Elias M."/>
            <person name="Eveleigh R.J."/>
            <person name="Herman E.K."/>
            <person name="Klute M.J."/>
            <person name="Nakayama T."/>
            <person name="Obornik M."/>
            <person name="Reyes-Prieto A."/>
            <person name="Armbrust E.V."/>
            <person name="Aves S.J."/>
            <person name="Beiko R.G."/>
            <person name="Coutinho P."/>
            <person name="Dacks J.B."/>
            <person name="Durnford D.G."/>
            <person name="Fast N.M."/>
            <person name="Green B.R."/>
            <person name="Grisdale C.J."/>
            <person name="Hempel F."/>
            <person name="Henrissat B."/>
            <person name="Hoppner M.P."/>
            <person name="Ishida K."/>
            <person name="Kim E."/>
            <person name="Koreny L."/>
            <person name="Kroth P.G."/>
            <person name="Liu Y."/>
            <person name="Malik S.B."/>
            <person name="Maier U.G."/>
            <person name="McRose D."/>
            <person name="Mock T."/>
            <person name="Neilson J.A."/>
            <person name="Onodera N.T."/>
            <person name="Poole A.M."/>
            <person name="Pritham E.J."/>
            <person name="Richards T.A."/>
            <person name="Rocap G."/>
            <person name="Roy S.W."/>
            <person name="Sarai C."/>
            <person name="Schaack S."/>
            <person name="Shirato S."/>
            <person name="Slamovits C.H."/>
            <person name="Spencer D.F."/>
            <person name="Suzuki S."/>
            <person name="Worden A.Z."/>
            <person name="Zauner S."/>
            <person name="Barry K."/>
            <person name="Bell C."/>
            <person name="Bharti A.K."/>
            <person name="Crow J.A."/>
            <person name="Grimwood J."/>
            <person name="Kramer R."/>
            <person name="Lindquist E."/>
            <person name="Lucas S."/>
            <person name="Salamov A."/>
            <person name="McFadden G.I."/>
            <person name="Lane C.E."/>
            <person name="Keeling P.J."/>
            <person name="Gray M.W."/>
            <person name="Grigoriev I.V."/>
            <person name="Archibald J.M."/>
        </authorList>
    </citation>
    <scope>NUCLEOTIDE SEQUENCE</scope>
    <source>
        <strain evidence="7 9">CCMP2712</strain>
    </source>
</reference>
<dbReference type="OMA" id="KVSEGVM"/>
<dbReference type="FunFam" id="2.40.10.10:FF:000001">
    <property type="entry name" value="Periplasmic serine protease DegS"/>
    <property type="match status" value="1"/>
</dbReference>
<dbReference type="Proteomes" id="UP000011087">
    <property type="component" value="Unassembled WGS sequence"/>
</dbReference>
<reference evidence="8" key="3">
    <citation type="submission" date="2015-06" db="UniProtKB">
        <authorList>
            <consortium name="EnsemblProtists"/>
        </authorList>
    </citation>
    <scope>IDENTIFICATION</scope>
</reference>
<dbReference type="InterPro" id="IPR001478">
    <property type="entry name" value="PDZ"/>
</dbReference>
<dbReference type="PROSITE" id="PS50106">
    <property type="entry name" value="PDZ"/>
    <property type="match status" value="1"/>
</dbReference>
<dbReference type="GO" id="GO:0004252">
    <property type="term" value="F:serine-type endopeptidase activity"/>
    <property type="evidence" value="ECO:0007669"/>
    <property type="project" value="InterPro"/>
</dbReference>
<keyword evidence="9" id="KW-1185">Reference proteome</keyword>
<keyword evidence="3" id="KW-0378">Hydrolase</keyword>
<dbReference type="AlphaFoldDB" id="L1IY35"/>
<evidence type="ECO:0000313" key="7">
    <source>
        <dbReference type="EMBL" id="EKX41156.1"/>
    </source>
</evidence>
<name>L1IY35_GUITC</name>
<feature type="domain" description="PDZ" evidence="6">
    <location>
        <begin position="303"/>
        <end position="410"/>
    </location>
</feature>
<evidence type="ECO:0000313" key="9">
    <source>
        <dbReference type="Proteomes" id="UP000011087"/>
    </source>
</evidence>
<protein>
    <recommendedName>
        <fullName evidence="6">PDZ domain-containing protein</fullName>
    </recommendedName>
</protein>
<dbReference type="PRINTS" id="PR00834">
    <property type="entry name" value="PROTEASES2C"/>
</dbReference>
<accession>L1IY35</accession>
<dbReference type="Gene3D" id="2.40.10.10">
    <property type="entry name" value="Trypsin-like serine proteases"/>
    <property type="match status" value="2"/>
</dbReference>
<dbReference type="EnsemblProtists" id="EKX41156">
    <property type="protein sequence ID" value="EKX41156"/>
    <property type="gene ID" value="GUITHDRAFT_88532"/>
</dbReference>
<proteinExistence type="inferred from homology"/>
<dbReference type="SUPFAM" id="SSF50494">
    <property type="entry name" value="Trypsin-like serine proteases"/>
    <property type="match status" value="1"/>
</dbReference>
<dbReference type="InterPro" id="IPR039382">
    <property type="entry name" value="DEGP1/8_PDZ_dom"/>
</dbReference>
<dbReference type="PaxDb" id="55529-EKX41156"/>
<dbReference type="Gene3D" id="2.30.42.10">
    <property type="match status" value="1"/>
</dbReference>
<sequence length="466" mass="49387">MLRRCLALAFVASCTCFAPPMFTREFAPRSRAAGRGMPLRLFARHDDPASKAGRRDVLGWMTVGVASALLQGYQPPPAEAVISDFAKLRELEELQAEIFEQSVPSVCFISTEYTSMAQQLNLDSNSLPKGVGSGFVWDDKGHIVTNFHVINKVDSAMVVLTKTDGTTEKYKAKLTGVDPDKDIAVLKIDAPASLLKKLPVGDSSKIRVGQFSFAIGNPFGQDHTLTSGIISGKNREITAPTGRKIKGVIQTDAAINPGNSGGPLLNSQGQLIGINTASLGAGVSAGVGFAVPIDLAVPTIEQLIEFGQVQRAILGISYLERVPTASESERSGIPRIEKGIVVLEVPPNSPAAAAGMIAVKRSKDPKSKPELGDVIVGIDKYEIKDPLDLSAVLAKYKPGNKVSVKVLRGPEQTPQTLALTLGAFQGSAFTKLENERGADFAAKGTPLNVPLSEIAPAITPRMPSAN</sequence>
<dbReference type="SMART" id="SM00228">
    <property type="entry name" value="PDZ"/>
    <property type="match status" value="1"/>
</dbReference>
<dbReference type="SUPFAM" id="SSF50156">
    <property type="entry name" value="PDZ domain-like"/>
    <property type="match status" value="1"/>
</dbReference>
<comment type="similarity">
    <text evidence="1">Belongs to the peptidase S1C family.</text>
</comment>
<dbReference type="GeneID" id="17297697"/>
<dbReference type="PANTHER" id="PTHR43343:SF3">
    <property type="entry name" value="PROTEASE DO-LIKE 8, CHLOROPLASTIC"/>
    <property type="match status" value="1"/>
</dbReference>
<dbReference type="InterPro" id="IPR036034">
    <property type="entry name" value="PDZ_sf"/>
</dbReference>
<dbReference type="InterPro" id="IPR009003">
    <property type="entry name" value="Peptidase_S1_PA"/>
</dbReference>
<evidence type="ECO:0000256" key="2">
    <source>
        <dbReference type="ARBA" id="ARBA00022670"/>
    </source>
</evidence>
<dbReference type="EMBL" id="JH993026">
    <property type="protein sequence ID" value="EKX41156.1"/>
    <property type="molecule type" value="Genomic_DNA"/>
</dbReference>
<dbReference type="GO" id="GO:0006508">
    <property type="term" value="P:proteolysis"/>
    <property type="evidence" value="ECO:0007669"/>
    <property type="project" value="UniProtKB-KW"/>
</dbReference>